<dbReference type="Ensembl" id="ENSOKIT00005061981.1">
    <property type="protein sequence ID" value="ENSOKIP00005058311.1"/>
    <property type="gene ID" value="ENSOKIG00005024981.1"/>
</dbReference>
<evidence type="ECO:0000256" key="6">
    <source>
        <dbReference type="SAM" id="SignalP"/>
    </source>
</evidence>
<dbReference type="GO" id="GO:0042101">
    <property type="term" value="C:T cell receptor complex"/>
    <property type="evidence" value="ECO:0007669"/>
    <property type="project" value="UniProtKB-KW"/>
</dbReference>
<dbReference type="InterPro" id="IPR007110">
    <property type="entry name" value="Ig-like_dom"/>
</dbReference>
<dbReference type="GeneTree" id="ENSGT00990000205750"/>
<dbReference type="PANTHER" id="PTHR19367">
    <property type="entry name" value="T-CELL RECEPTOR ALPHA CHAIN V REGION"/>
    <property type="match status" value="1"/>
</dbReference>
<keyword evidence="5" id="KW-1279">T cell receptor</keyword>
<keyword evidence="3" id="KW-0675">Receptor</keyword>
<protein>
    <recommendedName>
        <fullName evidence="7">Ig-like domain-containing protein</fullName>
    </recommendedName>
</protein>
<dbReference type="InterPro" id="IPR013106">
    <property type="entry name" value="Ig_V-set"/>
</dbReference>
<dbReference type="Proteomes" id="UP000694557">
    <property type="component" value="Unassembled WGS sequence"/>
</dbReference>
<dbReference type="Gene3D" id="2.60.40.10">
    <property type="entry name" value="Immunoglobulins"/>
    <property type="match status" value="1"/>
</dbReference>
<dbReference type="InterPro" id="IPR003599">
    <property type="entry name" value="Ig_sub"/>
</dbReference>
<evidence type="ECO:0000256" key="4">
    <source>
        <dbReference type="ARBA" id="ARBA00023319"/>
    </source>
</evidence>
<evidence type="ECO:0000313" key="8">
    <source>
        <dbReference type="Ensembl" id="ENSOKIP00005058311.1"/>
    </source>
</evidence>
<evidence type="ECO:0000313" key="9">
    <source>
        <dbReference type="Proteomes" id="UP000694557"/>
    </source>
</evidence>
<dbReference type="InterPro" id="IPR051287">
    <property type="entry name" value="TCR_variable_region"/>
</dbReference>
<evidence type="ECO:0000259" key="7">
    <source>
        <dbReference type="PROSITE" id="PS50835"/>
    </source>
</evidence>
<sequence length="130" mass="14623">NMKLLNVICVLCFTGVSSEQVITPYTDAVLALDGDRVTLSCNYSSGNYLQWYRHYLKSAPQLLVMEYMPGKTPGFTLNHDKKAKRMELEISSAEVTDSALYYCALNPTVTGNPEILYKNGMRGRSYQQAH</sequence>
<keyword evidence="9" id="KW-1185">Reference proteome</keyword>
<dbReference type="InterPro" id="IPR013783">
    <property type="entry name" value="Ig-like_fold"/>
</dbReference>
<feature type="chain" id="PRO_5034497657" description="Ig-like domain-containing protein" evidence="6">
    <location>
        <begin position="19"/>
        <end position="130"/>
    </location>
</feature>
<dbReference type="GO" id="GO:0002250">
    <property type="term" value="P:adaptive immune response"/>
    <property type="evidence" value="ECO:0007669"/>
    <property type="project" value="UniProtKB-KW"/>
</dbReference>
<reference evidence="8" key="1">
    <citation type="submission" date="2025-08" db="UniProtKB">
        <authorList>
            <consortium name="Ensembl"/>
        </authorList>
    </citation>
    <scope>IDENTIFICATION</scope>
</reference>
<proteinExistence type="predicted"/>
<dbReference type="InterPro" id="IPR036179">
    <property type="entry name" value="Ig-like_dom_sf"/>
</dbReference>
<dbReference type="Pfam" id="PF07686">
    <property type="entry name" value="V-set"/>
    <property type="match status" value="1"/>
</dbReference>
<dbReference type="SMART" id="SM00409">
    <property type="entry name" value="IG"/>
    <property type="match status" value="1"/>
</dbReference>
<name>A0A8C7HKY8_ONCKI</name>
<dbReference type="SUPFAM" id="SSF48726">
    <property type="entry name" value="Immunoglobulin"/>
    <property type="match status" value="1"/>
</dbReference>
<evidence type="ECO:0000256" key="2">
    <source>
        <dbReference type="ARBA" id="ARBA00023130"/>
    </source>
</evidence>
<evidence type="ECO:0000256" key="3">
    <source>
        <dbReference type="ARBA" id="ARBA00023170"/>
    </source>
</evidence>
<reference evidence="8" key="2">
    <citation type="submission" date="2025-09" db="UniProtKB">
        <authorList>
            <consortium name="Ensembl"/>
        </authorList>
    </citation>
    <scope>IDENTIFICATION</scope>
</reference>
<dbReference type="PANTHER" id="PTHR19367:SF18">
    <property type="entry name" value="T CELL RECEPTOR ALPHA VARIABLE 16"/>
    <property type="match status" value="1"/>
</dbReference>
<keyword evidence="5" id="KW-0391">Immunity</keyword>
<keyword evidence="1 6" id="KW-0732">Signal</keyword>
<organism evidence="8 9">
    <name type="scientific">Oncorhynchus kisutch</name>
    <name type="common">Coho salmon</name>
    <name type="synonym">Salmo kisutch</name>
    <dbReference type="NCBI Taxonomy" id="8019"/>
    <lineage>
        <taxon>Eukaryota</taxon>
        <taxon>Metazoa</taxon>
        <taxon>Chordata</taxon>
        <taxon>Craniata</taxon>
        <taxon>Vertebrata</taxon>
        <taxon>Euteleostomi</taxon>
        <taxon>Actinopterygii</taxon>
        <taxon>Neopterygii</taxon>
        <taxon>Teleostei</taxon>
        <taxon>Protacanthopterygii</taxon>
        <taxon>Salmoniformes</taxon>
        <taxon>Salmonidae</taxon>
        <taxon>Salmoninae</taxon>
        <taxon>Oncorhynchus</taxon>
    </lineage>
</organism>
<keyword evidence="4" id="KW-0393">Immunoglobulin domain</keyword>
<keyword evidence="2" id="KW-1064">Adaptive immunity</keyword>
<evidence type="ECO:0000256" key="1">
    <source>
        <dbReference type="ARBA" id="ARBA00022729"/>
    </source>
</evidence>
<dbReference type="SMART" id="SM00406">
    <property type="entry name" value="IGv"/>
    <property type="match status" value="1"/>
</dbReference>
<dbReference type="AlphaFoldDB" id="A0A8C7HKY8"/>
<feature type="signal peptide" evidence="6">
    <location>
        <begin position="1"/>
        <end position="18"/>
    </location>
</feature>
<evidence type="ECO:0000256" key="5">
    <source>
        <dbReference type="ARBA" id="ARBA00043266"/>
    </source>
</evidence>
<feature type="domain" description="Ig-like" evidence="7">
    <location>
        <begin position="24"/>
        <end position="103"/>
    </location>
</feature>
<accession>A0A8C7HKY8</accession>
<dbReference type="PROSITE" id="PS50835">
    <property type="entry name" value="IG_LIKE"/>
    <property type="match status" value="1"/>
</dbReference>